<dbReference type="EMBL" id="FRBY01000002">
    <property type="protein sequence ID" value="SHL74784.1"/>
    <property type="molecule type" value="Genomic_DNA"/>
</dbReference>
<protein>
    <submittedName>
        <fullName evidence="1">Uncharacterized protein</fullName>
    </submittedName>
</protein>
<reference evidence="2" key="1">
    <citation type="submission" date="2016-11" db="EMBL/GenBank/DDBJ databases">
        <authorList>
            <person name="Varghese N."/>
            <person name="Submissions S."/>
        </authorList>
    </citation>
    <scope>NUCLEOTIDE SEQUENCE [LARGE SCALE GENOMIC DNA]</scope>
    <source>
        <strain evidence="2">DSM 1811</strain>
    </source>
</reference>
<name>A0A1M7D5P6_9FLAO</name>
<proteinExistence type="predicted"/>
<keyword evidence="2" id="KW-1185">Reference proteome</keyword>
<dbReference type="Proteomes" id="UP000184121">
    <property type="component" value="Unassembled WGS sequence"/>
</dbReference>
<dbReference type="AlphaFoldDB" id="A0A1M7D5P6"/>
<evidence type="ECO:0000313" key="2">
    <source>
        <dbReference type="Proteomes" id="UP000184121"/>
    </source>
</evidence>
<sequence>MRISERSGYFVADKDGREFIEENFNLIKIMKSNIIMIVVISALTFACNNKEEPKVHITSENSGTFFKEKLSNQKLMDSLENRALCSGDTLAYNELKGIYYIGGQKVTGLLYYSLIMSNKYNYKRASYDVYDILTHDKKVLDDKTKKMANDYLEKSK</sequence>
<gene>
    <name evidence="1" type="ORF">SAMN05444366_1418</name>
</gene>
<organism evidence="1 2">
    <name type="scientific">Flavobacterium saccharophilum</name>
    <dbReference type="NCBI Taxonomy" id="29534"/>
    <lineage>
        <taxon>Bacteria</taxon>
        <taxon>Pseudomonadati</taxon>
        <taxon>Bacteroidota</taxon>
        <taxon>Flavobacteriia</taxon>
        <taxon>Flavobacteriales</taxon>
        <taxon>Flavobacteriaceae</taxon>
        <taxon>Flavobacterium</taxon>
    </lineage>
</organism>
<accession>A0A1M7D5P6</accession>
<evidence type="ECO:0000313" key="1">
    <source>
        <dbReference type="EMBL" id="SHL74784.1"/>
    </source>
</evidence>